<evidence type="ECO:0000313" key="1">
    <source>
        <dbReference type="EMBL" id="MBH0229385.1"/>
    </source>
</evidence>
<dbReference type="AlphaFoldDB" id="A0A931HTC5"/>
<protein>
    <recommendedName>
        <fullName evidence="3">WYL domain-containing protein</fullName>
    </recommendedName>
</protein>
<dbReference type="EMBL" id="JADZSC010000001">
    <property type="protein sequence ID" value="MBH0229385.1"/>
    <property type="molecule type" value="Genomic_DNA"/>
</dbReference>
<evidence type="ECO:0000313" key="2">
    <source>
        <dbReference type="Proteomes" id="UP000614490"/>
    </source>
</evidence>
<sequence>METLYKRSMEEKIKLEMIYVTKQGELSQRTVRIIEVRNSHILAYCYSKRQVRSFLKENVLSVLPVQKRGRNIGA</sequence>
<proteinExistence type="predicted"/>
<evidence type="ECO:0008006" key="3">
    <source>
        <dbReference type="Google" id="ProtNLM"/>
    </source>
</evidence>
<dbReference type="RefSeq" id="WP_197316001.1">
    <property type="nucleotide sequence ID" value="NZ_JADZSC010000001.1"/>
</dbReference>
<gene>
    <name evidence="1" type="ORF">H0267_04075</name>
</gene>
<dbReference type="Proteomes" id="UP000614490">
    <property type="component" value="Unassembled WGS sequence"/>
</dbReference>
<keyword evidence="2" id="KW-1185">Reference proteome</keyword>
<name>A0A931HTC5_9BACI</name>
<organism evidence="1 2">
    <name type="scientific">Halobacillus yeomjeoni</name>
    <dbReference type="NCBI Taxonomy" id="311194"/>
    <lineage>
        <taxon>Bacteria</taxon>
        <taxon>Bacillati</taxon>
        <taxon>Bacillota</taxon>
        <taxon>Bacilli</taxon>
        <taxon>Bacillales</taxon>
        <taxon>Bacillaceae</taxon>
        <taxon>Halobacillus</taxon>
    </lineage>
</organism>
<accession>A0A931HTC5</accession>
<comment type="caution">
    <text evidence="1">The sequence shown here is derived from an EMBL/GenBank/DDBJ whole genome shotgun (WGS) entry which is preliminary data.</text>
</comment>
<reference evidence="1 2" key="1">
    <citation type="journal article" date="2005" name="Int. J. Syst. Evol. Microbiol.">
        <title>Halobacillus yeomjeoni sp. nov., isolated from a marine solar saltern in Korea.</title>
        <authorList>
            <person name="Yoon J.H."/>
            <person name="Kang S.J."/>
            <person name="Lee C.H."/>
            <person name="Oh H.W."/>
            <person name="Oh T.K."/>
        </authorList>
    </citation>
    <scope>NUCLEOTIDE SEQUENCE [LARGE SCALE GENOMIC DNA]</scope>
    <source>
        <strain evidence="1 2">KCTC 3957</strain>
    </source>
</reference>